<dbReference type="PIRSF" id="PIRSF011911">
    <property type="entry name" value="A118_put_portal"/>
    <property type="match status" value="1"/>
</dbReference>
<comment type="caution">
    <text evidence="1">The sequence shown here is derived from an EMBL/GenBank/DDBJ whole genome shotgun (WGS) entry which is preliminary data.</text>
</comment>
<proteinExistence type="predicted"/>
<dbReference type="Proteomes" id="UP001264335">
    <property type="component" value="Unassembled WGS sequence"/>
</dbReference>
<dbReference type="InterPro" id="IPR021145">
    <property type="entry name" value="Portal_protein_SPP1_Gp6-like"/>
</dbReference>
<organism evidence="1 2">
    <name type="scientific">Enterococcus avium</name>
    <name type="common">Streptococcus avium</name>
    <dbReference type="NCBI Taxonomy" id="33945"/>
    <lineage>
        <taxon>Bacteria</taxon>
        <taxon>Bacillati</taxon>
        <taxon>Bacillota</taxon>
        <taxon>Bacilli</taxon>
        <taxon>Lactobacillales</taxon>
        <taxon>Enterococcaceae</taxon>
        <taxon>Enterococcus</taxon>
    </lineage>
</organism>
<dbReference type="InterPro" id="IPR006432">
    <property type="entry name" value="Phage_portal_A118-type"/>
</dbReference>
<name>A0ABD5F8B9_ENTAV</name>
<dbReference type="AlphaFoldDB" id="A0ABD5F8B9"/>
<protein>
    <submittedName>
        <fullName evidence="1">Phage portal protein</fullName>
    </submittedName>
</protein>
<dbReference type="Pfam" id="PF05133">
    <property type="entry name" value="SPP1_portal"/>
    <property type="match status" value="1"/>
</dbReference>
<reference evidence="1 2" key="1">
    <citation type="submission" date="2023-03" db="EMBL/GenBank/DDBJ databases">
        <authorList>
            <person name="Shen W."/>
            <person name="Cai J."/>
        </authorList>
    </citation>
    <scope>NUCLEOTIDE SEQUENCE [LARGE SCALE GENOMIC DNA]</scope>
    <source>
        <strain evidence="1 2">Y2</strain>
    </source>
</reference>
<sequence length="519" mass="59041">MVGEKMGVFQTIKSIFKRGVDSVNMSFTGRDIAKVTDHPKIGIDSREYDRIAENFKYYANLFPDINYKSSFGNDKKREFKSLNVTKTAARRLASIIFNEKCKVTLNDPNDRKDVSKEIKEASEFLEQTLYDNNFYNLFELNLEKGIAAGGFAMRPYIDGDKIKISWIRADQFYPLRSNTNEVSECAIATKSIQTEGDTNYYYTLLEFHEWQDEKYVISNELYKSDNSNVVGKQVPLSILYPDLAETVTLEGLKRPLFAYFRTPGANNKSLESPLGAGIVDNSKEILDTINTTHDQFAWEIQLGQRRVVVPAEFLKTDESHPPMFDTDQNVFAGVYGAESIGVKDITTPIRTVQYKDAISHLIKEFEVQVGLSVGSMNYADDGIKTATEIVSNNSMTYQTRSSYLTMVEKVINELIHSIFELAGYGEMFESEKPLFSIEYDSYLVTVSFEDGLFVDRNKQLENDLKAVTAGVMPKKQFLIRNYNLNEDELEDWLAALKDEMPEAGSIERRSQDALFDLGD</sequence>
<gene>
    <name evidence="1" type="ORF">P7D79_10705</name>
</gene>
<evidence type="ECO:0000313" key="1">
    <source>
        <dbReference type="EMBL" id="MDT2514683.1"/>
    </source>
</evidence>
<dbReference type="NCBIfam" id="TIGR01542">
    <property type="entry name" value="A118_put_portal"/>
    <property type="match status" value="1"/>
</dbReference>
<evidence type="ECO:0000313" key="2">
    <source>
        <dbReference type="Proteomes" id="UP001264335"/>
    </source>
</evidence>
<dbReference type="EMBL" id="JARPWY010000025">
    <property type="protein sequence ID" value="MDT2514683.1"/>
    <property type="molecule type" value="Genomic_DNA"/>
</dbReference>
<dbReference type="RefSeq" id="WP_311872907.1">
    <property type="nucleotide sequence ID" value="NZ_JARPWT010000086.1"/>
</dbReference>
<accession>A0ABD5F8B9</accession>